<feature type="compositionally biased region" description="Low complexity" evidence="1">
    <location>
        <begin position="155"/>
        <end position="164"/>
    </location>
</feature>
<protein>
    <submittedName>
        <fullName evidence="2">Uncharacterized protein</fullName>
    </submittedName>
</protein>
<feature type="compositionally biased region" description="Basic and acidic residues" evidence="1">
    <location>
        <begin position="50"/>
        <end position="98"/>
    </location>
</feature>
<dbReference type="AlphaFoldDB" id="A0A067M832"/>
<keyword evidence="3" id="KW-1185">Reference proteome</keyword>
<proteinExistence type="predicted"/>
<name>A0A067M832_BOTB1</name>
<feature type="compositionally biased region" description="Polar residues" evidence="1">
    <location>
        <begin position="129"/>
        <end position="138"/>
    </location>
</feature>
<evidence type="ECO:0000313" key="2">
    <source>
        <dbReference type="EMBL" id="KDQ10825.1"/>
    </source>
</evidence>
<sequence>MVASASLYFNTPDSRAQAEKTIKTLTELDGMPVRIDSRGGRPYIYGISKGAEEGKVEEGELGVKQEKRRQAQRALEDYGKRDDEQRREGGGKQREGRGEAPGGGALAGEVTRNEAAESGAPIEAVPSSEPATPSTRGVESQAQPSESAPVPPSPAAEALPAQPEMEVKLEAPTPAPEAPIPTESSPAPAEPPKP</sequence>
<accession>A0A067M832</accession>
<evidence type="ECO:0000313" key="3">
    <source>
        <dbReference type="Proteomes" id="UP000027195"/>
    </source>
</evidence>
<feature type="region of interest" description="Disordered" evidence="1">
    <location>
        <begin position="49"/>
        <end position="194"/>
    </location>
</feature>
<reference evidence="3" key="1">
    <citation type="journal article" date="2014" name="Proc. Natl. Acad. Sci. U.S.A.">
        <title>Extensive sampling of basidiomycete genomes demonstrates inadequacy of the white-rot/brown-rot paradigm for wood decay fungi.</title>
        <authorList>
            <person name="Riley R."/>
            <person name="Salamov A.A."/>
            <person name="Brown D.W."/>
            <person name="Nagy L.G."/>
            <person name="Floudas D."/>
            <person name="Held B.W."/>
            <person name="Levasseur A."/>
            <person name="Lombard V."/>
            <person name="Morin E."/>
            <person name="Otillar R."/>
            <person name="Lindquist E.A."/>
            <person name="Sun H."/>
            <person name="LaButti K.M."/>
            <person name="Schmutz J."/>
            <person name="Jabbour D."/>
            <person name="Luo H."/>
            <person name="Baker S.E."/>
            <person name="Pisabarro A.G."/>
            <person name="Walton J.D."/>
            <person name="Blanchette R.A."/>
            <person name="Henrissat B."/>
            <person name="Martin F."/>
            <person name="Cullen D."/>
            <person name="Hibbett D.S."/>
            <person name="Grigoriev I.V."/>
        </authorList>
    </citation>
    <scope>NUCLEOTIDE SEQUENCE [LARGE SCALE GENOMIC DNA]</scope>
    <source>
        <strain evidence="3">FD-172 SS1</strain>
    </source>
</reference>
<evidence type="ECO:0000256" key="1">
    <source>
        <dbReference type="SAM" id="MobiDB-lite"/>
    </source>
</evidence>
<dbReference type="Proteomes" id="UP000027195">
    <property type="component" value="Unassembled WGS sequence"/>
</dbReference>
<dbReference type="EMBL" id="KL198064">
    <property type="protein sequence ID" value="KDQ10825.1"/>
    <property type="molecule type" value="Genomic_DNA"/>
</dbReference>
<gene>
    <name evidence="2" type="ORF">BOTBODRAFT_474370</name>
</gene>
<dbReference type="HOGENOM" id="CLU_1402215_0_0_1"/>
<dbReference type="InParanoid" id="A0A067M832"/>
<organism evidence="2 3">
    <name type="scientific">Botryobasidium botryosum (strain FD-172 SS1)</name>
    <dbReference type="NCBI Taxonomy" id="930990"/>
    <lineage>
        <taxon>Eukaryota</taxon>
        <taxon>Fungi</taxon>
        <taxon>Dikarya</taxon>
        <taxon>Basidiomycota</taxon>
        <taxon>Agaricomycotina</taxon>
        <taxon>Agaricomycetes</taxon>
        <taxon>Cantharellales</taxon>
        <taxon>Botryobasidiaceae</taxon>
        <taxon>Botryobasidium</taxon>
    </lineage>
</organism>